<dbReference type="RefSeq" id="WP_379288453.1">
    <property type="nucleotide sequence ID" value="NZ_JBHTIU010000039.1"/>
</dbReference>
<comment type="caution">
    <text evidence="1">The sequence shown here is derived from an EMBL/GenBank/DDBJ whole genome shotgun (WGS) entry which is preliminary data.</text>
</comment>
<accession>A0ABW3DBP6</accession>
<sequence length="335" mass="37952">MAKLIIRPDLKTAGGETGDILLNGRFIGSFTLVYRENDRVSGAVQLEKKSLPASVKEEVEPFLINYIQSFTDAVNAAECSVIVTYSPYEHIVNAEEVEMADETDEAEEWDAPDSDHTAEAELEAEDRAAEGYYELVAVKESEEFVHYHVYNEEEEWLVEAFLDVGQNIVDGEIHWVAPPSEDEIDDITELIVSDFDENLIDHFSLRHYYDKGLLTTMELDHESLLPDDEQEMENSLNDDYSVFLVRDDGDTLTYEIYQKSHGGLPIGTATVDLGSRQLTGFIDFREPDLAKDSEEIAALLLNELDKEQDYDSLSLTMLSKNKTIEEMFIESTPVH</sequence>
<reference evidence="2" key="1">
    <citation type="journal article" date="2019" name="Int. J. Syst. Evol. Microbiol.">
        <title>The Global Catalogue of Microorganisms (GCM) 10K type strain sequencing project: providing services to taxonomists for standard genome sequencing and annotation.</title>
        <authorList>
            <consortium name="The Broad Institute Genomics Platform"/>
            <consortium name="The Broad Institute Genome Sequencing Center for Infectious Disease"/>
            <person name="Wu L."/>
            <person name="Ma J."/>
        </authorList>
    </citation>
    <scope>NUCLEOTIDE SEQUENCE [LARGE SCALE GENOMIC DNA]</scope>
    <source>
        <strain evidence="2">CCUG 57263</strain>
    </source>
</reference>
<name>A0ABW3DBP6_9BACL</name>
<organism evidence="1 2">
    <name type="scientific">Paenibacillus residui</name>
    <dbReference type="NCBI Taxonomy" id="629724"/>
    <lineage>
        <taxon>Bacteria</taxon>
        <taxon>Bacillati</taxon>
        <taxon>Bacillota</taxon>
        <taxon>Bacilli</taxon>
        <taxon>Bacillales</taxon>
        <taxon>Paenibacillaceae</taxon>
        <taxon>Paenibacillus</taxon>
    </lineage>
</organism>
<evidence type="ECO:0000313" key="1">
    <source>
        <dbReference type="EMBL" id="MFD0869972.1"/>
    </source>
</evidence>
<proteinExistence type="predicted"/>
<dbReference type="EMBL" id="JBHTIU010000039">
    <property type="protein sequence ID" value="MFD0869972.1"/>
    <property type="molecule type" value="Genomic_DNA"/>
</dbReference>
<protein>
    <submittedName>
        <fullName evidence="1">Uncharacterized protein</fullName>
    </submittedName>
</protein>
<gene>
    <name evidence="1" type="ORF">ACFQ03_12495</name>
</gene>
<evidence type="ECO:0000313" key="2">
    <source>
        <dbReference type="Proteomes" id="UP001597120"/>
    </source>
</evidence>
<keyword evidence="2" id="KW-1185">Reference proteome</keyword>
<dbReference type="Proteomes" id="UP001597120">
    <property type="component" value="Unassembled WGS sequence"/>
</dbReference>